<reference evidence="1 2" key="1">
    <citation type="submission" date="2019-07" db="EMBL/GenBank/DDBJ databases">
        <title>Draft genome assembly of a fouling barnacle, Amphibalanus amphitrite (Darwin, 1854): The first reference genome for Thecostraca.</title>
        <authorList>
            <person name="Kim W."/>
        </authorList>
    </citation>
    <scope>NUCLEOTIDE SEQUENCE [LARGE SCALE GENOMIC DNA]</scope>
    <source>
        <strain evidence="1">SNU_AA5</strain>
        <tissue evidence="1">Soma without cirri and trophi</tissue>
    </source>
</reference>
<proteinExistence type="predicted"/>
<protein>
    <submittedName>
        <fullName evidence="1">Uncharacterized protein</fullName>
    </submittedName>
</protein>
<dbReference type="SUPFAM" id="SSF52266">
    <property type="entry name" value="SGNH hydrolase"/>
    <property type="match status" value="1"/>
</dbReference>
<comment type="caution">
    <text evidence="1">The sequence shown here is derived from an EMBL/GenBank/DDBJ whole genome shotgun (WGS) entry which is preliminary data.</text>
</comment>
<dbReference type="Proteomes" id="UP000440578">
    <property type="component" value="Unassembled WGS sequence"/>
</dbReference>
<sequence length="332" mass="35019">MDRLLPWEHTAAYLLDRKVCEAAEADEFISLGKSLTNPMLLVIGDSYAHWASSRCQLREGVQAAGHRGARIADDEFRRWAIRVAHHVRPQDALLIIGGNDMAHEHFSPRLLGQHYEELVLGLLAAARSSPGVSTRGYDYPDVHISSNGGGSACATAAPDGAGAAPAAVPLDAGQLQQLVQELVQEALPSTSAACPETSAAGGPATHALPGAHDAAAPADEVIFAPVCALMADSSLKTRKFTRNYLHGVTTCRCQSRKKAGCLVTTLYPTVRPGSASAAHAQEQSDVGSASSSVLAANIWAMRHDCERRALAGAVCHFGLSNKEPVCDCSVEV</sequence>
<keyword evidence="2" id="KW-1185">Reference proteome</keyword>
<organism evidence="1 2">
    <name type="scientific">Amphibalanus amphitrite</name>
    <name type="common">Striped barnacle</name>
    <name type="synonym">Balanus amphitrite</name>
    <dbReference type="NCBI Taxonomy" id="1232801"/>
    <lineage>
        <taxon>Eukaryota</taxon>
        <taxon>Metazoa</taxon>
        <taxon>Ecdysozoa</taxon>
        <taxon>Arthropoda</taxon>
        <taxon>Crustacea</taxon>
        <taxon>Multicrustacea</taxon>
        <taxon>Cirripedia</taxon>
        <taxon>Thoracica</taxon>
        <taxon>Thoracicalcarea</taxon>
        <taxon>Balanomorpha</taxon>
        <taxon>Balanoidea</taxon>
        <taxon>Balanidae</taxon>
        <taxon>Amphibalaninae</taxon>
        <taxon>Amphibalanus</taxon>
    </lineage>
</organism>
<evidence type="ECO:0000313" key="2">
    <source>
        <dbReference type="Proteomes" id="UP000440578"/>
    </source>
</evidence>
<dbReference type="AlphaFoldDB" id="A0A6A4V1T1"/>
<accession>A0A6A4V1T1</accession>
<evidence type="ECO:0000313" key="1">
    <source>
        <dbReference type="EMBL" id="KAF0287069.1"/>
    </source>
</evidence>
<gene>
    <name evidence="1" type="ORF">FJT64_014476</name>
</gene>
<name>A0A6A4V1T1_AMPAM</name>
<dbReference type="EMBL" id="VIIS01002214">
    <property type="protein sequence ID" value="KAF0287069.1"/>
    <property type="molecule type" value="Genomic_DNA"/>
</dbReference>